<evidence type="ECO:0000256" key="2">
    <source>
        <dbReference type="ARBA" id="ARBA00022694"/>
    </source>
</evidence>
<dbReference type="AlphaFoldDB" id="A0A644X0W7"/>
<dbReference type="PANTHER" id="PTHR11142">
    <property type="entry name" value="PSEUDOURIDYLATE SYNTHASE"/>
    <property type="match status" value="1"/>
</dbReference>
<dbReference type="SUPFAM" id="SSF55120">
    <property type="entry name" value="Pseudouridine synthase"/>
    <property type="match status" value="1"/>
</dbReference>
<dbReference type="InterPro" id="IPR020095">
    <property type="entry name" value="PsdUridine_synth_TruA_C"/>
</dbReference>
<organism evidence="5">
    <name type="scientific">bioreactor metagenome</name>
    <dbReference type="NCBI Taxonomy" id="1076179"/>
    <lineage>
        <taxon>unclassified sequences</taxon>
        <taxon>metagenomes</taxon>
        <taxon>ecological metagenomes</taxon>
    </lineage>
</organism>
<dbReference type="HAMAP" id="MF_00171">
    <property type="entry name" value="TruA"/>
    <property type="match status" value="1"/>
</dbReference>
<sequence length="339" mass="39876">MKKVALKIAYIGTNFHGFQRQPKHRTVEGEMIYTLKKLGYIDDLESSKFGIAGRTDRGVHSIGNVISFMSEREVMVNHINNKLPDDIQIIAKAPVRYGFKPRYAQSKHYRYVFFEEGLDISSMKKLAKLFEGEHDFVNFSKRNKSQKTTIRNISKINIITNNETEEDNIHGYIENKYSQKVDNPKYLSSPKYTSDLKESDDFIETNYIGEFKSVGRFNENFQNVNFNESTYKTVFIDVYGESFLWNMIRKMMRIFLFVGKGEINLNEVKKMFDPTEKYNIKPLNPENLILMDIEYNNIKFKYDDYAFEGFKRTLVKNLFDYKMKISLENCILNSLESLK</sequence>
<evidence type="ECO:0000259" key="4">
    <source>
        <dbReference type="Pfam" id="PF01416"/>
    </source>
</evidence>
<proteinExistence type="inferred from homology"/>
<dbReference type="EC" id="5.4.99.12" evidence="5"/>
<name>A0A644X0W7_9ZZZZ</name>
<evidence type="ECO:0000256" key="3">
    <source>
        <dbReference type="ARBA" id="ARBA00023235"/>
    </source>
</evidence>
<feature type="domain" description="Pseudouridine synthase I TruA alpha/beta" evidence="4">
    <location>
        <begin position="127"/>
        <end position="296"/>
    </location>
</feature>
<dbReference type="NCBIfam" id="TIGR00071">
    <property type="entry name" value="hisT_truA"/>
    <property type="match status" value="1"/>
</dbReference>
<dbReference type="GO" id="GO:0031119">
    <property type="term" value="P:tRNA pseudouridine synthesis"/>
    <property type="evidence" value="ECO:0007669"/>
    <property type="project" value="TreeGrafter"/>
</dbReference>
<keyword evidence="2" id="KW-0819">tRNA processing</keyword>
<comment type="similarity">
    <text evidence="1">Belongs to the tRNA pseudouridine synthase TruA family.</text>
</comment>
<dbReference type="Pfam" id="PF01416">
    <property type="entry name" value="PseudoU_synth_1"/>
    <property type="match status" value="1"/>
</dbReference>
<dbReference type="Gene3D" id="3.30.70.660">
    <property type="entry name" value="Pseudouridine synthase I, catalytic domain, C-terminal subdomain"/>
    <property type="match status" value="1"/>
</dbReference>
<gene>
    <name evidence="5" type="primary">truA_17</name>
    <name evidence="5" type="ORF">SDC9_55918</name>
</gene>
<dbReference type="GO" id="GO:0160147">
    <property type="term" value="F:tRNA pseudouridine(38-40) synthase activity"/>
    <property type="evidence" value="ECO:0007669"/>
    <property type="project" value="UniProtKB-EC"/>
</dbReference>
<dbReference type="InterPro" id="IPR020094">
    <property type="entry name" value="TruA/RsuA/RluB/E/F_N"/>
</dbReference>
<dbReference type="GO" id="GO:0003723">
    <property type="term" value="F:RNA binding"/>
    <property type="evidence" value="ECO:0007669"/>
    <property type="project" value="InterPro"/>
</dbReference>
<dbReference type="Gene3D" id="3.30.70.580">
    <property type="entry name" value="Pseudouridine synthase I, catalytic domain, N-terminal subdomain"/>
    <property type="match status" value="1"/>
</dbReference>
<reference evidence="5" key="1">
    <citation type="submission" date="2019-08" db="EMBL/GenBank/DDBJ databases">
        <authorList>
            <person name="Kucharzyk K."/>
            <person name="Murdoch R.W."/>
            <person name="Higgins S."/>
            <person name="Loffler F."/>
        </authorList>
    </citation>
    <scope>NUCLEOTIDE SEQUENCE</scope>
</reference>
<dbReference type="InterPro" id="IPR001406">
    <property type="entry name" value="PsdUridine_synth_TruA"/>
</dbReference>
<dbReference type="PANTHER" id="PTHR11142:SF0">
    <property type="entry name" value="TRNA PSEUDOURIDINE SYNTHASE-LIKE 1"/>
    <property type="match status" value="1"/>
</dbReference>
<protein>
    <submittedName>
        <fullName evidence="5">tRNA pseudouridine synthase A</fullName>
        <ecNumber evidence="5">5.4.99.12</ecNumber>
    </submittedName>
</protein>
<evidence type="ECO:0000313" key="5">
    <source>
        <dbReference type="EMBL" id="MPM09597.1"/>
    </source>
</evidence>
<dbReference type="InterPro" id="IPR020103">
    <property type="entry name" value="PsdUridine_synth_cat_dom_sf"/>
</dbReference>
<dbReference type="EMBL" id="VSSQ01001588">
    <property type="protein sequence ID" value="MPM09597.1"/>
    <property type="molecule type" value="Genomic_DNA"/>
</dbReference>
<keyword evidence="3 5" id="KW-0413">Isomerase</keyword>
<comment type="caution">
    <text evidence="5">The sequence shown here is derived from an EMBL/GenBank/DDBJ whole genome shotgun (WGS) entry which is preliminary data.</text>
</comment>
<dbReference type="InterPro" id="IPR020097">
    <property type="entry name" value="PsdUridine_synth_TruA_a/b_dom"/>
</dbReference>
<evidence type="ECO:0000256" key="1">
    <source>
        <dbReference type="ARBA" id="ARBA00009375"/>
    </source>
</evidence>
<accession>A0A644X0W7</accession>